<feature type="region of interest" description="Disordered" evidence="1">
    <location>
        <begin position="34"/>
        <end position="60"/>
    </location>
</feature>
<evidence type="ECO:0000313" key="2">
    <source>
        <dbReference type="EMBL" id="ABG97110.1"/>
    </source>
</evidence>
<proteinExistence type="predicted"/>
<dbReference type="KEGG" id="rha:RHA1_ro05329"/>
<dbReference type="AlphaFoldDB" id="Q0S5S6"/>
<accession>Q0S5S6</accession>
<sequence length="112" mass="12272">MAAAGMSMDFTQIDEATEAVRVGLPGQIVADDEIHTEHPVSRSFAERTRGTRRYDNFRAAHSPRPGGYHRAWCARCTVGGHRDHVAGVNWPSGHNWDADKPFASAGTVRRSG</sequence>
<evidence type="ECO:0000256" key="1">
    <source>
        <dbReference type="SAM" id="MobiDB-lite"/>
    </source>
</evidence>
<gene>
    <name evidence="2" type="ordered locus">RHA1_ro05329</name>
</gene>
<dbReference type="EMBL" id="CP000431">
    <property type="protein sequence ID" value="ABG97110.1"/>
    <property type="molecule type" value="Genomic_DNA"/>
</dbReference>
<feature type="compositionally biased region" description="Basic and acidic residues" evidence="1">
    <location>
        <begin position="34"/>
        <end position="58"/>
    </location>
</feature>
<dbReference type="Proteomes" id="UP000008710">
    <property type="component" value="Chromosome"/>
</dbReference>
<name>Q0S5S6_RHOJR</name>
<feature type="region of interest" description="Disordered" evidence="1">
    <location>
        <begin position="88"/>
        <end position="112"/>
    </location>
</feature>
<evidence type="ECO:0000313" key="3">
    <source>
        <dbReference type="Proteomes" id="UP000008710"/>
    </source>
</evidence>
<protein>
    <submittedName>
        <fullName evidence="2">Uncharacterized protein</fullName>
    </submittedName>
</protein>
<reference evidence="3" key="1">
    <citation type="journal article" date="2006" name="Proc. Natl. Acad. Sci. U.S.A.">
        <title>The complete genome of Rhodococcus sp. RHA1 provides insights into a catabolic powerhouse.</title>
        <authorList>
            <person name="McLeod M.P."/>
            <person name="Warren R.L."/>
            <person name="Hsiao W.W.L."/>
            <person name="Araki N."/>
            <person name="Myhre M."/>
            <person name="Fernandes C."/>
            <person name="Miyazawa D."/>
            <person name="Wong W."/>
            <person name="Lillquist A.L."/>
            <person name="Wang D."/>
            <person name="Dosanjh M."/>
            <person name="Hara H."/>
            <person name="Petrescu A."/>
            <person name="Morin R.D."/>
            <person name="Yang G."/>
            <person name="Stott J.M."/>
            <person name="Schein J.E."/>
            <person name="Shin H."/>
            <person name="Smailus D."/>
            <person name="Siddiqui A.S."/>
            <person name="Marra M.A."/>
            <person name="Jones S.J.M."/>
            <person name="Holt R."/>
            <person name="Brinkman F.S.L."/>
            <person name="Miyauchi K."/>
            <person name="Fukuda M."/>
            <person name="Davies J.E."/>
            <person name="Mohn W.W."/>
            <person name="Eltis L.D."/>
        </authorList>
    </citation>
    <scope>NUCLEOTIDE SEQUENCE [LARGE SCALE GENOMIC DNA]</scope>
    <source>
        <strain evidence="3">RHA1</strain>
    </source>
</reference>
<organism evidence="2 3">
    <name type="scientific">Rhodococcus jostii (strain RHA1)</name>
    <dbReference type="NCBI Taxonomy" id="101510"/>
    <lineage>
        <taxon>Bacteria</taxon>
        <taxon>Bacillati</taxon>
        <taxon>Actinomycetota</taxon>
        <taxon>Actinomycetes</taxon>
        <taxon>Mycobacteriales</taxon>
        <taxon>Nocardiaceae</taxon>
        <taxon>Rhodococcus</taxon>
    </lineage>
</organism>
<dbReference type="HOGENOM" id="CLU_2143888_0_0_11"/>